<keyword evidence="1 3" id="KW-0479">Metal-binding</keyword>
<feature type="region of interest" description="Disordered" evidence="5">
    <location>
        <begin position="253"/>
        <end position="278"/>
    </location>
</feature>
<dbReference type="PROSITE" id="PS50089">
    <property type="entry name" value="ZF_RING_2"/>
    <property type="match status" value="1"/>
</dbReference>
<organism evidence="7 8">
    <name type="scientific">Steinernema glaseri</name>
    <dbReference type="NCBI Taxonomy" id="37863"/>
    <lineage>
        <taxon>Eukaryota</taxon>
        <taxon>Metazoa</taxon>
        <taxon>Ecdysozoa</taxon>
        <taxon>Nematoda</taxon>
        <taxon>Chromadorea</taxon>
        <taxon>Rhabditida</taxon>
        <taxon>Tylenchina</taxon>
        <taxon>Panagrolaimomorpha</taxon>
        <taxon>Strongyloidoidea</taxon>
        <taxon>Steinernematidae</taxon>
        <taxon>Steinernema</taxon>
    </lineage>
</organism>
<keyword evidence="7" id="KW-1185">Reference proteome</keyword>
<dbReference type="SUPFAM" id="SSF57850">
    <property type="entry name" value="RING/U-box"/>
    <property type="match status" value="1"/>
</dbReference>
<dbReference type="Gene3D" id="3.30.40.10">
    <property type="entry name" value="Zinc/RING finger domain, C3HC4 (zinc finger)"/>
    <property type="match status" value="1"/>
</dbReference>
<reference evidence="8" key="1">
    <citation type="submission" date="2016-11" db="UniProtKB">
        <authorList>
            <consortium name="WormBaseParasite"/>
        </authorList>
    </citation>
    <scope>IDENTIFICATION</scope>
</reference>
<dbReference type="GO" id="GO:0090734">
    <property type="term" value="C:site of DNA damage"/>
    <property type="evidence" value="ECO:0007669"/>
    <property type="project" value="TreeGrafter"/>
</dbReference>
<keyword evidence="1 3" id="KW-0863">Zinc-finger</keyword>
<dbReference type="Pfam" id="PF13639">
    <property type="entry name" value="zf-RING_2"/>
    <property type="match status" value="1"/>
</dbReference>
<dbReference type="Gene3D" id="1.10.287.1490">
    <property type="match status" value="1"/>
</dbReference>
<evidence type="ECO:0000313" key="8">
    <source>
        <dbReference type="WBParaSite" id="L893_g13621.t1"/>
    </source>
</evidence>
<sequence>MAALRLNCRICFLCFDETSALSALSSCGHLFHSHCLLRWLDATEYECCPTCRREVQDRTAVIRIFQSVALSDRSSQVAEDTVRTLRGHIASQEREISELCDDIQEYTLRVQRRDEMIADLEDECNRLKEDLLTEQNLRNDLIVEVSEREVALDGLEAEIELLQETVSNREQEIIEVDNMLAETSRRYEEAVNAAETRRKEFEELTRAREQASTMKTAWARKEMDEALLKVAKMIEGKGRRLVEEAKDALQVVETSEDRKQQQQGNIEPEKAREQSQAQEGEIQKLRKQVDYLAKQCYLLIFEKLEAHEAAIEQKKEKNVIQFQLDDILMELRKEKSNSFSSSS</sequence>
<dbReference type="GO" id="GO:0005634">
    <property type="term" value="C:nucleus"/>
    <property type="evidence" value="ECO:0007669"/>
    <property type="project" value="TreeGrafter"/>
</dbReference>
<evidence type="ECO:0000256" key="1">
    <source>
        <dbReference type="ARBA" id="ARBA00022771"/>
    </source>
</evidence>
<evidence type="ECO:0000259" key="6">
    <source>
        <dbReference type="PROSITE" id="PS50089"/>
    </source>
</evidence>
<dbReference type="SMART" id="SM00184">
    <property type="entry name" value="RING"/>
    <property type="match status" value="1"/>
</dbReference>
<dbReference type="Proteomes" id="UP000095287">
    <property type="component" value="Unplaced"/>
</dbReference>
<dbReference type="GO" id="GO:0016567">
    <property type="term" value="P:protein ubiquitination"/>
    <property type="evidence" value="ECO:0007669"/>
    <property type="project" value="TreeGrafter"/>
</dbReference>
<protein>
    <submittedName>
        <fullName evidence="8">RING-type domain-containing protein</fullName>
    </submittedName>
</protein>
<dbReference type="GO" id="GO:0031297">
    <property type="term" value="P:replication fork processing"/>
    <property type="evidence" value="ECO:0007669"/>
    <property type="project" value="TreeGrafter"/>
</dbReference>
<feature type="domain" description="RING-type" evidence="6">
    <location>
        <begin position="8"/>
        <end position="52"/>
    </location>
</feature>
<dbReference type="WBParaSite" id="L893_g13621.t1">
    <property type="protein sequence ID" value="L893_g13621.t1"/>
    <property type="gene ID" value="L893_g13621"/>
</dbReference>
<evidence type="ECO:0000256" key="4">
    <source>
        <dbReference type="SAM" id="Coils"/>
    </source>
</evidence>
<feature type="coiled-coil region" evidence="4">
    <location>
        <begin position="89"/>
        <end position="204"/>
    </location>
</feature>
<keyword evidence="4" id="KW-0175">Coiled coil</keyword>
<evidence type="ECO:0000256" key="2">
    <source>
        <dbReference type="ARBA" id="ARBA00022833"/>
    </source>
</evidence>
<dbReference type="InterPro" id="IPR013083">
    <property type="entry name" value="Znf_RING/FYVE/PHD"/>
</dbReference>
<evidence type="ECO:0000256" key="5">
    <source>
        <dbReference type="SAM" id="MobiDB-lite"/>
    </source>
</evidence>
<name>A0A1I7Y7V3_9BILA</name>
<proteinExistence type="predicted"/>
<keyword evidence="2" id="KW-0862">Zinc</keyword>
<dbReference type="PANTHER" id="PTHR46569:SF1">
    <property type="entry name" value="E3 UBIQUITIN-PROTEIN LIGASE RFWD3-RELATED"/>
    <property type="match status" value="1"/>
</dbReference>
<dbReference type="PANTHER" id="PTHR46569">
    <property type="entry name" value="E3 UBIQUITIN-PROTEIN LIGASE TRAIP"/>
    <property type="match status" value="1"/>
</dbReference>
<dbReference type="AlphaFoldDB" id="A0A1I7Y7V3"/>
<dbReference type="GO" id="GO:0008270">
    <property type="term" value="F:zinc ion binding"/>
    <property type="evidence" value="ECO:0007669"/>
    <property type="project" value="UniProtKB-KW"/>
</dbReference>
<dbReference type="InterPro" id="IPR052639">
    <property type="entry name" value="TRAIP_ubiq-protein_ligase"/>
</dbReference>
<dbReference type="GO" id="GO:0061630">
    <property type="term" value="F:ubiquitin protein ligase activity"/>
    <property type="evidence" value="ECO:0007669"/>
    <property type="project" value="TreeGrafter"/>
</dbReference>
<evidence type="ECO:0000313" key="7">
    <source>
        <dbReference type="Proteomes" id="UP000095287"/>
    </source>
</evidence>
<evidence type="ECO:0000256" key="3">
    <source>
        <dbReference type="PROSITE-ProRule" id="PRU00175"/>
    </source>
</evidence>
<dbReference type="InterPro" id="IPR001841">
    <property type="entry name" value="Znf_RING"/>
</dbReference>
<accession>A0A1I7Y7V3</accession>
<dbReference type="CDD" id="cd16448">
    <property type="entry name" value="RING-H2"/>
    <property type="match status" value="1"/>
</dbReference>